<gene>
    <name evidence="7" type="ORF">DSL72_004982</name>
</gene>
<feature type="compositionally biased region" description="Basic residues" evidence="4">
    <location>
        <begin position="189"/>
        <end position="202"/>
    </location>
</feature>
<feature type="compositionally biased region" description="Polar residues" evidence="4">
    <location>
        <begin position="949"/>
        <end position="960"/>
    </location>
</feature>
<feature type="compositionally biased region" description="Acidic residues" evidence="4">
    <location>
        <begin position="1106"/>
        <end position="1135"/>
    </location>
</feature>
<evidence type="ECO:0000313" key="8">
    <source>
        <dbReference type="Proteomes" id="UP000672032"/>
    </source>
</evidence>
<evidence type="ECO:0008006" key="9">
    <source>
        <dbReference type="Google" id="ProtNLM"/>
    </source>
</evidence>
<feature type="compositionally biased region" description="Basic residues" evidence="4">
    <location>
        <begin position="991"/>
        <end position="1004"/>
    </location>
</feature>
<dbReference type="InterPro" id="IPR017930">
    <property type="entry name" value="Myb_dom"/>
</dbReference>
<dbReference type="CDD" id="cd00167">
    <property type="entry name" value="SANT"/>
    <property type="match status" value="1"/>
</dbReference>
<proteinExistence type="predicted"/>
<keyword evidence="2" id="KW-0238">DNA-binding</keyword>
<feature type="compositionally biased region" description="Basic and acidic residues" evidence="4">
    <location>
        <begin position="979"/>
        <end position="990"/>
    </location>
</feature>
<evidence type="ECO:0000256" key="3">
    <source>
        <dbReference type="ARBA" id="ARBA00023242"/>
    </source>
</evidence>
<feature type="compositionally biased region" description="Polar residues" evidence="4">
    <location>
        <begin position="49"/>
        <end position="64"/>
    </location>
</feature>
<feature type="compositionally biased region" description="Basic and acidic residues" evidence="4">
    <location>
        <begin position="203"/>
        <end position="231"/>
    </location>
</feature>
<dbReference type="GO" id="GO:0000976">
    <property type="term" value="F:transcription cis-regulatory region binding"/>
    <property type="evidence" value="ECO:0007669"/>
    <property type="project" value="TreeGrafter"/>
</dbReference>
<dbReference type="PANTHER" id="PTHR46380">
    <property type="entry name" value="CYCLIN-D-BINDING MYB-LIKE TRANSCRIPTION FACTOR 1"/>
    <property type="match status" value="1"/>
</dbReference>
<dbReference type="OrthoDB" id="39591at2759"/>
<feature type="compositionally biased region" description="Acidic residues" evidence="4">
    <location>
        <begin position="1065"/>
        <end position="1074"/>
    </location>
</feature>
<evidence type="ECO:0000256" key="2">
    <source>
        <dbReference type="ARBA" id="ARBA00023125"/>
    </source>
</evidence>
<feature type="compositionally biased region" description="Polar residues" evidence="4">
    <location>
        <begin position="345"/>
        <end position="364"/>
    </location>
</feature>
<name>A0A8A3PEC3_9HELO</name>
<evidence type="ECO:0000259" key="6">
    <source>
        <dbReference type="PROSITE" id="PS51294"/>
    </source>
</evidence>
<accession>A0A8A3PEC3</accession>
<dbReference type="Pfam" id="PF13921">
    <property type="entry name" value="Myb_DNA-bind_6"/>
    <property type="match status" value="1"/>
</dbReference>
<dbReference type="InterPro" id="IPR001005">
    <property type="entry name" value="SANT/Myb"/>
</dbReference>
<dbReference type="SUPFAM" id="SSF46689">
    <property type="entry name" value="Homeodomain-like"/>
    <property type="match status" value="1"/>
</dbReference>
<dbReference type="PROSITE" id="PS51294">
    <property type="entry name" value="HTH_MYB"/>
    <property type="match status" value="1"/>
</dbReference>
<dbReference type="InterPro" id="IPR051651">
    <property type="entry name" value="DMTF1_DNA-bind_reg"/>
</dbReference>
<evidence type="ECO:0000259" key="5">
    <source>
        <dbReference type="PROSITE" id="PS50090"/>
    </source>
</evidence>
<feature type="region of interest" description="Disordered" evidence="4">
    <location>
        <begin position="890"/>
        <end position="1152"/>
    </location>
</feature>
<feature type="compositionally biased region" description="Polar residues" evidence="4">
    <location>
        <begin position="262"/>
        <end position="272"/>
    </location>
</feature>
<evidence type="ECO:0000256" key="4">
    <source>
        <dbReference type="SAM" id="MobiDB-lite"/>
    </source>
</evidence>
<comment type="subcellular location">
    <subcellularLocation>
        <location evidence="1">Nucleus</location>
    </subcellularLocation>
</comment>
<feature type="compositionally biased region" description="Basic and acidic residues" evidence="4">
    <location>
        <begin position="525"/>
        <end position="535"/>
    </location>
</feature>
<dbReference type="InterPro" id="IPR009057">
    <property type="entry name" value="Homeodomain-like_sf"/>
</dbReference>
<feature type="region of interest" description="Disordered" evidence="4">
    <location>
        <begin position="1"/>
        <end position="420"/>
    </location>
</feature>
<keyword evidence="3" id="KW-0539">Nucleus</keyword>
<evidence type="ECO:0000256" key="1">
    <source>
        <dbReference type="ARBA" id="ARBA00004123"/>
    </source>
</evidence>
<feature type="compositionally biased region" description="Basic residues" evidence="4">
    <location>
        <begin position="24"/>
        <end position="33"/>
    </location>
</feature>
<feature type="compositionally biased region" description="Basic residues" evidence="4">
    <location>
        <begin position="143"/>
        <end position="154"/>
    </location>
</feature>
<dbReference type="EMBL" id="CP063408">
    <property type="protein sequence ID" value="QSZ33414.1"/>
    <property type="molecule type" value="Genomic_DNA"/>
</dbReference>
<feature type="compositionally biased region" description="Polar residues" evidence="4">
    <location>
        <begin position="1"/>
        <end position="23"/>
    </location>
</feature>
<keyword evidence="8" id="KW-1185">Reference proteome</keyword>
<dbReference type="Proteomes" id="UP000672032">
    <property type="component" value="Chromosome 4"/>
</dbReference>
<feature type="compositionally biased region" description="Basic and acidic residues" evidence="4">
    <location>
        <begin position="545"/>
        <end position="558"/>
    </location>
</feature>
<organism evidence="7 8">
    <name type="scientific">Monilinia vaccinii-corymbosi</name>
    <dbReference type="NCBI Taxonomy" id="61207"/>
    <lineage>
        <taxon>Eukaryota</taxon>
        <taxon>Fungi</taxon>
        <taxon>Dikarya</taxon>
        <taxon>Ascomycota</taxon>
        <taxon>Pezizomycotina</taxon>
        <taxon>Leotiomycetes</taxon>
        <taxon>Helotiales</taxon>
        <taxon>Sclerotiniaceae</taxon>
        <taxon>Monilinia</taxon>
    </lineage>
</organism>
<feature type="compositionally biased region" description="Polar residues" evidence="4">
    <location>
        <begin position="890"/>
        <end position="901"/>
    </location>
</feature>
<reference evidence="7" key="1">
    <citation type="submission" date="2020-10" db="EMBL/GenBank/DDBJ databases">
        <title>Genome Sequence of Monilinia vaccinii-corymbosi Sheds Light on Mummy Berry Disease Infection of Blueberry and Mating Type.</title>
        <authorList>
            <person name="Yow A.G."/>
            <person name="Zhang Y."/>
            <person name="Bansal K."/>
            <person name="Eacker S.M."/>
            <person name="Sullivan S."/>
            <person name="Liachko I."/>
            <person name="Cubeta M.A."/>
            <person name="Rollins J.A."/>
            <person name="Ashrafi H."/>
        </authorList>
    </citation>
    <scope>NUCLEOTIDE SEQUENCE</scope>
    <source>
        <strain evidence="7">RL-1</strain>
    </source>
</reference>
<dbReference type="PANTHER" id="PTHR46380:SF2">
    <property type="entry name" value="CYCLIN-D-BINDING MYB-LIKE TRANSCRIPTION FACTOR 1"/>
    <property type="match status" value="1"/>
</dbReference>
<sequence length="1152" mass="128190">MDTPQASPSDQLSVTVEPSGTSTKKPKKSRKNKIVGGSASVLQREYQLAGSQEISQNIGGSKQNPPTSPTRTSEESSRFNLDNGVEDQGLLPEAGNTKSSAKKEKRRSQKSNHDTHAEDHNKNGPVADSEMQQDSVDREDAGHKKKEKRKKGRKSISGEANEEDIDQPIVADVEMSDHQEAAMAISSVAKKKDRRKNRKSSKSHLESPGKEEIPQPKESESREHVTDAVERPKKKKKSTPEQSTALKAAVSDDGPQDEDESAQSIEKSNSAETGDDSIAEQFQLPKSNTGKRKKLQQSIEETAIRDPETQSHVSAESTLSQRKAKESIIKPKNPNANRAEAGDANSATLLNQFISAQKNPQLESESVAPASKALGKRATRDEPVGHQSKKRKQNDANLRNGDIRSMFSDDAPQLGGSGVAASKISQRMRLSLSNVDVADSSPAVKTSRSANEVMAGWTAGDRRSGSAGNNQESSDDGSEVEKQPGEASVARRKRYLPADEPSQVALKTQKQAKSKQSSGKKLGKATKDLSSEVKPQRSRNQSVTRSKDGNGRLDENQTKRIALAVESYRFGNNLEQSDVNRIIQGNALTDGKVFWDFMKSEVPDVPTRNLQSWCRRNFHNYAARGVWTAEQDEDLMQLFNRMPKKWSLIGAALNRLPDDCRDRWRNYLSVPNLEFGPWTLEEERQLKDAVKRCVDLIREFKRREGLLTPEEENDDVYHERDISWMRVSELMGLSRSHLQCYRKWKAIKKRERATTDDLVAERIVISNSLHHLKSCQAASKTLAAEKLQFLRAIRDSKAGAESKIDWRAIDEKLDRNHDAMEMRICLRGLMHNLQSHESKSLQENVRVLIKAFEKSAPHEPEGYLDLPFESTGFKKRTGRLKRSSLSENNSKLYDVGSSSSKPKMRQGILKQEESQWSSTSTANVDDGGLRDTIQGLNSAKEFIREAPATNPSRKSALSTERVTDSDIDDEAPTSAQKPPTKDKNFREPRSKMKTSSKNKGHRTARTMILEFANSDDVQMTDVQDDSNDEDSNDETSQSPQFHSGAGDLNGDDENDSSAYNHPPIDSDDDSEMQDSNEPQIPATPEYELREGHNKMRGQSAIFDESGQVDEMGEGNEEEDQLLMEDDEESLMDDMSDIPAKVVKTNAPGVNGE</sequence>
<feature type="compositionally biased region" description="Low complexity" evidence="4">
    <location>
        <begin position="505"/>
        <end position="520"/>
    </location>
</feature>
<dbReference type="Gene3D" id="1.10.10.60">
    <property type="entry name" value="Homeodomain-like"/>
    <property type="match status" value="2"/>
</dbReference>
<feature type="compositionally biased region" description="Acidic residues" evidence="4">
    <location>
        <begin position="1022"/>
        <end position="1033"/>
    </location>
</feature>
<evidence type="ECO:0000313" key="7">
    <source>
        <dbReference type="EMBL" id="QSZ33414.1"/>
    </source>
</evidence>
<dbReference type="GO" id="GO:0003700">
    <property type="term" value="F:DNA-binding transcription factor activity"/>
    <property type="evidence" value="ECO:0007669"/>
    <property type="project" value="TreeGrafter"/>
</dbReference>
<dbReference type="GO" id="GO:0005634">
    <property type="term" value="C:nucleus"/>
    <property type="evidence" value="ECO:0007669"/>
    <property type="project" value="UniProtKB-SubCell"/>
</dbReference>
<feature type="compositionally biased region" description="Polar residues" evidence="4">
    <location>
        <begin position="310"/>
        <end position="321"/>
    </location>
</feature>
<feature type="region of interest" description="Disordered" evidence="4">
    <location>
        <begin position="432"/>
        <end position="558"/>
    </location>
</feature>
<feature type="compositionally biased region" description="Polar residues" evidence="4">
    <location>
        <begin position="914"/>
        <end position="923"/>
    </location>
</feature>
<dbReference type="SMART" id="SM00717">
    <property type="entry name" value="SANT"/>
    <property type="match status" value="2"/>
</dbReference>
<dbReference type="AlphaFoldDB" id="A0A8A3PEC3"/>
<protein>
    <recommendedName>
        <fullName evidence="9">Myb-like domain-containing protein</fullName>
    </recommendedName>
</protein>
<feature type="compositionally biased region" description="Basic and acidic residues" evidence="4">
    <location>
        <begin position="111"/>
        <end position="122"/>
    </location>
</feature>
<dbReference type="PROSITE" id="PS50090">
    <property type="entry name" value="MYB_LIKE"/>
    <property type="match status" value="2"/>
</dbReference>
<feature type="domain" description="Myb-like" evidence="5">
    <location>
        <begin position="670"/>
        <end position="748"/>
    </location>
</feature>
<feature type="domain" description="HTH myb-type" evidence="6">
    <location>
        <begin position="624"/>
        <end position="673"/>
    </location>
</feature>
<feature type="domain" description="Myb-like" evidence="5">
    <location>
        <begin position="619"/>
        <end position="668"/>
    </location>
</feature>